<evidence type="ECO:0000256" key="1">
    <source>
        <dbReference type="ARBA" id="ARBA00009943"/>
    </source>
</evidence>
<dbReference type="GO" id="GO:0008360">
    <property type="term" value="P:regulation of cell shape"/>
    <property type="evidence" value="ECO:0007669"/>
    <property type="project" value="UniProtKB-KW"/>
</dbReference>
<dbReference type="InterPro" id="IPR050644">
    <property type="entry name" value="PG_Glycine_Bridge_Synth"/>
</dbReference>
<dbReference type="SUPFAM" id="SSF55729">
    <property type="entry name" value="Acyl-CoA N-acyltransferases (Nat)"/>
    <property type="match status" value="2"/>
</dbReference>
<dbReference type="GO" id="GO:0009252">
    <property type="term" value="P:peptidoglycan biosynthetic process"/>
    <property type="evidence" value="ECO:0007669"/>
    <property type="project" value="UniProtKB-KW"/>
</dbReference>
<dbReference type="InterPro" id="IPR016181">
    <property type="entry name" value="Acyl_CoA_acyltransferase"/>
</dbReference>
<keyword evidence="2 8" id="KW-0808">Transferase</keyword>
<keyword evidence="5 8" id="KW-0012">Acyltransferase</keyword>
<dbReference type="GO" id="GO:0016747">
    <property type="term" value="F:acyltransferase activity, transferring groups other than amino-acyl groups"/>
    <property type="evidence" value="ECO:0007669"/>
    <property type="project" value="InterPro"/>
</dbReference>
<dbReference type="STRING" id="1089553.Tph_c27860"/>
<dbReference type="Proteomes" id="UP000000467">
    <property type="component" value="Chromosome"/>
</dbReference>
<dbReference type="InterPro" id="IPR003447">
    <property type="entry name" value="FEMABX"/>
</dbReference>
<comment type="similarity">
    <text evidence="1">Belongs to the FemABX family.</text>
</comment>
<keyword evidence="4" id="KW-0573">Peptidoglycan synthesis</keyword>
<evidence type="ECO:0000256" key="5">
    <source>
        <dbReference type="ARBA" id="ARBA00023315"/>
    </source>
</evidence>
<dbReference type="PANTHER" id="PTHR36174:SF1">
    <property type="entry name" value="LIPID II:GLYCINE GLYCYLTRANSFERASE"/>
    <property type="match status" value="1"/>
</dbReference>
<name>K4LIX7_THEPS</name>
<dbReference type="InterPro" id="IPR000182">
    <property type="entry name" value="GNAT_dom"/>
</dbReference>
<dbReference type="AlphaFoldDB" id="K4LIX7"/>
<dbReference type="KEGG" id="tpz:Tph_c27860"/>
<keyword evidence="3" id="KW-0133">Cell shape</keyword>
<dbReference type="HOGENOM" id="CLU_048411_0_1_9"/>
<dbReference type="PROSITE" id="PS51186">
    <property type="entry name" value="GNAT"/>
    <property type="match status" value="1"/>
</dbReference>
<sequence length="359" mass="41902">MYQVHLIGEKEKDLFNRFISTSPKPHFLQTYEWGELKRGTGWLPLRLLITRQGTPIAAISLLKRTIPYFKKSILYAPRGPVLGRECDEEGEAFFWQELRRLGRSHGAIFIKVDPDIPVEDREAGERLKKHGLRPVEEKAGFGGVQPRYVFRLDLTPSEDELLAGMAGKTRYNLRLAIRKGVVVRTAEKKEDLAVFYEILQETAERDGFLIRNFGYFERMWDLFVEQGMARLFLAEYRGEVIAGTIAFHCGDKVWYLYGASSSRHRNVMPNNLLQWTMIRWAKSLGCRIYDFRGVPPTDDPGNPLSGLYRFKKGFGGRFTEFIGEYDLVLSTFWYFLWRRVFPLYLRFTHRRKGGEQEME</sequence>
<feature type="domain" description="N-acetyltransferase" evidence="7">
    <location>
        <begin position="181"/>
        <end position="339"/>
    </location>
</feature>
<evidence type="ECO:0000313" key="9">
    <source>
        <dbReference type="Proteomes" id="UP000000467"/>
    </source>
</evidence>
<evidence type="ECO:0000256" key="3">
    <source>
        <dbReference type="ARBA" id="ARBA00022960"/>
    </source>
</evidence>
<accession>K4LIX7</accession>
<keyword evidence="9" id="KW-1185">Reference proteome</keyword>
<evidence type="ECO:0000256" key="4">
    <source>
        <dbReference type="ARBA" id="ARBA00022984"/>
    </source>
</evidence>
<proteinExistence type="inferred from homology"/>
<dbReference type="RefSeq" id="WP_015051810.1">
    <property type="nucleotide sequence ID" value="NC_018870.1"/>
</dbReference>
<dbReference type="eggNOG" id="COG2348">
    <property type="taxonomic scope" value="Bacteria"/>
</dbReference>
<organism evidence="8 9">
    <name type="scientific">Thermacetogenium phaeum (strain ATCC BAA-254 / DSM 26808 / PB)</name>
    <dbReference type="NCBI Taxonomy" id="1089553"/>
    <lineage>
        <taxon>Bacteria</taxon>
        <taxon>Bacillati</taxon>
        <taxon>Bacillota</taxon>
        <taxon>Clostridia</taxon>
        <taxon>Thermoanaerobacterales</taxon>
        <taxon>Thermoanaerobacteraceae</taxon>
        <taxon>Thermacetogenium</taxon>
    </lineage>
</organism>
<protein>
    <submittedName>
        <fullName evidence="8">Aminoacyltransferase FemX</fullName>
        <ecNumber evidence="8">2.3.2.-</ecNumber>
    </submittedName>
</protein>
<reference evidence="8 9" key="1">
    <citation type="journal article" date="2012" name="BMC Genomics">
        <title>Genome-guided analysis of physiological and morphological traits of the fermentative acetate oxidizer Thermacetogenium phaeum.</title>
        <authorList>
            <person name="Oehler D."/>
            <person name="Poehlein A."/>
            <person name="Leimbach A."/>
            <person name="Muller N."/>
            <person name="Daniel R."/>
            <person name="Gottschalk G."/>
            <person name="Schink B."/>
        </authorList>
    </citation>
    <scope>NUCLEOTIDE SEQUENCE [LARGE SCALE GENOMIC DNA]</scope>
    <source>
        <strain evidence="9">ATCC BAA-254 / DSM 26808 / PB</strain>
    </source>
</reference>
<dbReference type="PROSITE" id="PS51191">
    <property type="entry name" value="FEMABX"/>
    <property type="match status" value="1"/>
</dbReference>
<dbReference type="GO" id="GO:0016755">
    <property type="term" value="F:aminoacyltransferase activity"/>
    <property type="evidence" value="ECO:0007669"/>
    <property type="project" value="InterPro"/>
</dbReference>
<dbReference type="EMBL" id="CP003732">
    <property type="protein sequence ID" value="AFV12951.1"/>
    <property type="molecule type" value="Genomic_DNA"/>
</dbReference>
<dbReference type="PANTHER" id="PTHR36174">
    <property type="entry name" value="LIPID II:GLYCINE GLYCYLTRANSFERASE"/>
    <property type="match status" value="1"/>
</dbReference>
<evidence type="ECO:0000259" key="7">
    <source>
        <dbReference type="PROSITE" id="PS51186"/>
    </source>
</evidence>
<gene>
    <name evidence="8" type="primary">femX</name>
    <name evidence="8" type="ordered locus">Tph_c27860</name>
</gene>
<dbReference type="GO" id="GO:0071555">
    <property type="term" value="P:cell wall organization"/>
    <property type="evidence" value="ECO:0007669"/>
    <property type="project" value="UniProtKB-KW"/>
</dbReference>
<dbReference type="Pfam" id="PF02388">
    <property type="entry name" value="FemAB"/>
    <property type="match status" value="2"/>
</dbReference>
<dbReference type="Gene3D" id="3.40.630.30">
    <property type="match status" value="2"/>
</dbReference>
<evidence type="ECO:0000313" key="8">
    <source>
        <dbReference type="EMBL" id="AFV12951.1"/>
    </source>
</evidence>
<dbReference type="EC" id="2.3.2.-" evidence="8"/>
<dbReference type="OrthoDB" id="9785911at2"/>
<keyword evidence="6" id="KW-0961">Cell wall biogenesis/degradation</keyword>
<evidence type="ECO:0000256" key="6">
    <source>
        <dbReference type="ARBA" id="ARBA00023316"/>
    </source>
</evidence>
<evidence type="ECO:0000256" key="2">
    <source>
        <dbReference type="ARBA" id="ARBA00022679"/>
    </source>
</evidence>